<dbReference type="Proteomes" id="UP001281447">
    <property type="component" value="Unassembled WGS sequence"/>
</dbReference>
<evidence type="ECO:0000313" key="2">
    <source>
        <dbReference type="EMBL" id="MDY0394575.1"/>
    </source>
</evidence>
<comment type="caution">
    <text evidence="2">The sequence shown here is derived from an EMBL/GenBank/DDBJ whole genome shotgun (WGS) entry which is preliminary data.</text>
</comment>
<keyword evidence="1" id="KW-1133">Transmembrane helix</keyword>
<gene>
    <name evidence="2" type="ORF">RWE15_09130</name>
</gene>
<protein>
    <submittedName>
        <fullName evidence="2">MFS transporter</fullName>
    </submittedName>
</protein>
<dbReference type="Gene3D" id="1.20.1250.20">
    <property type="entry name" value="MFS general substrate transporter like domains"/>
    <property type="match status" value="1"/>
</dbReference>
<keyword evidence="1" id="KW-0812">Transmembrane</keyword>
<proteinExistence type="predicted"/>
<dbReference type="SUPFAM" id="SSF103473">
    <property type="entry name" value="MFS general substrate transporter"/>
    <property type="match status" value="1"/>
</dbReference>
<organism evidence="2 3">
    <name type="scientific">Tigheibacillus halophilus</name>
    <dbReference type="NCBI Taxonomy" id="361280"/>
    <lineage>
        <taxon>Bacteria</taxon>
        <taxon>Bacillati</taxon>
        <taxon>Bacillota</taxon>
        <taxon>Bacilli</taxon>
        <taxon>Bacillales</taxon>
        <taxon>Bacillaceae</taxon>
        <taxon>Tigheibacillus</taxon>
    </lineage>
</organism>
<feature type="transmembrane region" description="Helical" evidence="1">
    <location>
        <begin position="70"/>
        <end position="92"/>
    </location>
</feature>
<evidence type="ECO:0000313" key="3">
    <source>
        <dbReference type="Proteomes" id="UP001281447"/>
    </source>
</evidence>
<dbReference type="Pfam" id="PF13347">
    <property type="entry name" value="MFS_2"/>
    <property type="match status" value="1"/>
</dbReference>
<reference evidence="2 3" key="1">
    <citation type="submission" date="2023-10" db="EMBL/GenBank/DDBJ databases">
        <title>Virgibacillus halophilus 5B73C genome.</title>
        <authorList>
            <person name="Miliotis G."/>
            <person name="Sengupta P."/>
            <person name="Hameed A."/>
            <person name="Chuvochina M."/>
            <person name="Mcdonagh F."/>
            <person name="Simpson A.C."/>
            <person name="Singh N.K."/>
            <person name="Rekha P.D."/>
            <person name="Raman K."/>
            <person name="Hugenholtz P."/>
            <person name="Venkateswaran K."/>
        </authorList>
    </citation>
    <scope>NUCLEOTIDE SEQUENCE [LARGE SCALE GENOMIC DNA]</scope>
    <source>
        <strain evidence="2 3">5B73C</strain>
    </source>
</reference>
<evidence type="ECO:0000256" key="1">
    <source>
        <dbReference type="SAM" id="Phobius"/>
    </source>
</evidence>
<name>A0ABU5C5U6_9BACI</name>
<dbReference type="EMBL" id="JAWDIP010000003">
    <property type="protein sequence ID" value="MDY0394575.1"/>
    <property type="molecule type" value="Genomic_DNA"/>
</dbReference>
<keyword evidence="1" id="KW-0472">Membrane</keyword>
<feature type="transmembrane region" description="Helical" evidence="1">
    <location>
        <begin position="104"/>
        <end position="127"/>
    </location>
</feature>
<accession>A0ABU5C5U6</accession>
<sequence length="142" mass="15632">MYAIATVLFIVLYLLGSDSTILFSTLFFLANILVGFGDPANLTMLGDSIDYHEWKFGNRLEGLLTSSYSFSLKVGVAIGSSLVGFALGFAGYDPAAVTDNAKDMMKMLTFGFPIIITALQVILLLFYKLDKFHHKIIEDLES</sequence>
<keyword evidence="3" id="KW-1185">Reference proteome</keyword>
<dbReference type="InterPro" id="IPR036259">
    <property type="entry name" value="MFS_trans_sf"/>
</dbReference>